<evidence type="ECO:0008006" key="4">
    <source>
        <dbReference type="Google" id="ProtNLM"/>
    </source>
</evidence>
<name>I4C761_DESTA</name>
<accession>I4C761</accession>
<keyword evidence="1" id="KW-0732">Signal</keyword>
<reference evidence="3" key="1">
    <citation type="submission" date="2012-06" db="EMBL/GenBank/DDBJ databases">
        <title>Complete sequence of chromosome of Desulfomonile tiedjei DSM 6799.</title>
        <authorList>
            <person name="Lucas S."/>
            <person name="Copeland A."/>
            <person name="Lapidus A."/>
            <person name="Glavina del Rio T."/>
            <person name="Dalin E."/>
            <person name="Tice H."/>
            <person name="Bruce D."/>
            <person name="Goodwin L."/>
            <person name="Pitluck S."/>
            <person name="Peters L."/>
            <person name="Ovchinnikova G."/>
            <person name="Zeytun A."/>
            <person name="Lu M."/>
            <person name="Kyrpides N."/>
            <person name="Mavromatis K."/>
            <person name="Ivanova N."/>
            <person name="Brettin T."/>
            <person name="Detter J.C."/>
            <person name="Han C."/>
            <person name="Larimer F."/>
            <person name="Land M."/>
            <person name="Hauser L."/>
            <person name="Markowitz V."/>
            <person name="Cheng J.-F."/>
            <person name="Hugenholtz P."/>
            <person name="Woyke T."/>
            <person name="Wu D."/>
            <person name="Spring S."/>
            <person name="Schroeder M."/>
            <person name="Brambilla E."/>
            <person name="Klenk H.-P."/>
            <person name="Eisen J.A."/>
        </authorList>
    </citation>
    <scope>NUCLEOTIDE SEQUENCE [LARGE SCALE GENOMIC DNA]</scope>
    <source>
        <strain evidence="3">ATCC 49306 / DSM 6799 / DCB-1</strain>
    </source>
</reference>
<proteinExistence type="predicted"/>
<dbReference type="AlphaFoldDB" id="I4C761"/>
<organism evidence="2 3">
    <name type="scientific">Desulfomonile tiedjei (strain ATCC 49306 / DSM 6799 / DCB-1)</name>
    <dbReference type="NCBI Taxonomy" id="706587"/>
    <lineage>
        <taxon>Bacteria</taxon>
        <taxon>Pseudomonadati</taxon>
        <taxon>Thermodesulfobacteriota</taxon>
        <taxon>Desulfomonilia</taxon>
        <taxon>Desulfomonilales</taxon>
        <taxon>Desulfomonilaceae</taxon>
        <taxon>Desulfomonile</taxon>
    </lineage>
</organism>
<evidence type="ECO:0000313" key="2">
    <source>
        <dbReference type="EMBL" id="AFM25402.1"/>
    </source>
</evidence>
<dbReference type="EMBL" id="CP003360">
    <property type="protein sequence ID" value="AFM25402.1"/>
    <property type="molecule type" value="Genomic_DNA"/>
</dbReference>
<dbReference type="Proteomes" id="UP000006055">
    <property type="component" value="Chromosome"/>
</dbReference>
<feature type="chain" id="PRO_5003687573" description="Porin" evidence="1">
    <location>
        <begin position="27"/>
        <end position="565"/>
    </location>
</feature>
<evidence type="ECO:0000313" key="3">
    <source>
        <dbReference type="Proteomes" id="UP000006055"/>
    </source>
</evidence>
<dbReference type="KEGG" id="dti:Desti_2725"/>
<dbReference type="OrthoDB" id="5414714at2"/>
<dbReference type="HOGENOM" id="CLU_467509_0_0_7"/>
<dbReference type="RefSeq" id="WP_014810542.1">
    <property type="nucleotide sequence ID" value="NC_018025.1"/>
</dbReference>
<keyword evidence="3" id="KW-1185">Reference proteome</keyword>
<protein>
    <recommendedName>
        <fullName evidence="4">Porin</fullName>
    </recommendedName>
</protein>
<gene>
    <name evidence="2" type="ordered locus">Desti_2725</name>
</gene>
<feature type="signal peptide" evidence="1">
    <location>
        <begin position="1"/>
        <end position="26"/>
    </location>
</feature>
<sequence>MHFNRVWLIAIALLMGISMSVAPASAWEFRMDGSYVWQYEYRSQLGNSQFFGPEDVDLGAIGASNSMNAWVGGQGSPDILVAGSDASWQFMYMINNMDLRINPAIRVRGLYYIGAWEPVDLARGITAASWYYNYNMPGVQRSFSPGYWNTLWLTAQLPWGTLALGKRPSIFGTGLAWNGAENRSSESVSLVADYGPLRIGIGFYPAREGNESYYNRFADKNNLRVYDFSMPTITYRNGPVDIGVLLNYVRRHRGPDRFIRTAAVKANEETRDREDFYGGIYMKYNNGRFFLNSEFDWYDRLDRRRDANAFPGGAITDYVQDYRILTELGVMAGPTKISLLGAWLSGNDRRAGYTANINQGTIVNAIQTATSNTSNFRYQSATTSNTGVFRPYSYLMVYAYGLGAYMNSDTVNGYVADAMTYGARMDYAVAANLNVYGSFFWADRVGNGYGWGYLLPDPNINGTGAVGGAYRGTFAAGVPTAVAPTIPDNNLGWEVDAGFDWKLLEGLLVNCTFGYWQPGQWFNYAAISKANPGWNTPNAGNNWGTIPGRNIDPIFGMELKVVGEF</sequence>
<evidence type="ECO:0000256" key="1">
    <source>
        <dbReference type="SAM" id="SignalP"/>
    </source>
</evidence>